<dbReference type="Proteomes" id="UP001497444">
    <property type="component" value="Chromosome 8"/>
</dbReference>
<reference evidence="1" key="1">
    <citation type="submission" date="2024-02" db="EMBL/GenBank/DDBJ databases">
        <authorList>
            <consortium name="ELIXIR-Norway"/>
            <consortium name="Elixir Norway"/>
        </authorList>
    </citation>
    <scope>NUCLEOTIDE SEQUENCE</scope>
</reference>
<organism evidence="1 2">
    <name type="scientific">Sphagnum jensenii</name>
    <dbReference type="NCBI Taxonomy" id="128206"/>
    <lineage>
        <taxon>Eukaryota</taxon>
        <taxon>Viridiplantae</taxon>
        <taxon>Streptophyta</taxon>
        <taxon>Embryophyta</taxon>
        <taxon>Bryophyta</taxon>
        <taxon>Sphagnophytina</taxon>
        <taxon>Sphagnopsida</taxon>
        <taxon>Sphagnales</taxon>
        <taxon>Sphagnaceae</taxon>
        <taxon>Sphagnum</taxon>
    </lineage>
</organism>
<evidence type="ECO:0000313" key="1">
    <source>
        <dbReference type="EMBL" id="CAK9277001.1"/>
    </source>
</evidence>
<gene>
    <name evidence="1" type="ORF">CSSPJE1EN1_LOCUS22479</name>
</gene>
<dbReference type="EMBL" id="OZ020103">
    <property type="protein sequence ID" value="CAK9277001.1"/>
    <property type="molecule type" value="Genomic_DNA"/>
</dbReference>
<keyword evidence="2" id="KW-1185">Reference proteome</keyword>
<sequence>MVFPSLSPIVAIHRGEATNPSFVANVVDPVRHGHSLFKMMQQTTEIEVFVNNIYIDISICHDNMDTSYSELDQNVFIKVDEWWMTIASIKGHIENQGSWAHDVFNAIFVEDQDVPDSQHCGFLYHPSQ</sequence>
<accession>A0ABP0XGF8</accession>
<protein>
    <submittedName>
        <fullName evidence="1">Uncharacterized protein</fullName>
    </submittedName>
</protein>
<proteinExistence type="predicted"/>
<evidence type="ECO:0000313" key="2">
    <source>
        <dbReference type="Proteomes" id="UP001497444"/>
    </source>
</evidence>
<name>A0ABP0XGF8_9BRYO</name>